<evidence type="ECO:0000313" key="4">
    <source>
        <dbReference type="EMBL" id="TXK15501.1"/>
    </source>
</evidence>
<dbReference type="Gene3D" id="3.60.40.10">
    <property type="entry name" value="PPM-type phosphatase domain"/>
    <property type="match status" value="1"/>
</dbReference>
<dbReference type="RefSeq" id="WP_147049671.1">
    <property type="nucleotide sequence ID" value="NZ_BKAH01000002.1"/>
</dbReference>
<dbReference type="SUPFAM" id="SSF81606">
    <property type="entry name" value="PP2C-like"/>
    <property type="match status" value="1"/>
</dbReference>
<keyword evidence="5" id="KW-1185">Reference proteome</keyword>
<dbReference type="OrthoDB" id="9151676at2"/>
<evidence type="ECO:0000259" key="2">
    <source>
        <dbReference type="SMART" id="SM00065"/>
    </source>
</evidence>
<dbReference type="AlphaFoldDB" id="A0A5C8I7V2"/>
<proteinExistence type="predicted"/>
<sequence length="390" mass="42422">MALLEQPVDSEVVRQRALEALEILDTPRDERVDRITRLAHEFFDVPMVSVSLLDRDRQWRLSEYGFDGEREAPRADSFCDATVGKGSMLVVEDATVDADFATNPFVTGDPHLRFYAGQPLEAPGGETVGTLCLIDTKPRQLSTKQRELLRELASWVQAEIAREYELDQAAVVQRALLPRRTPALPGYTLAAAAVPAGQVMGDLYDWEVHGTRLRLTLADVMGKGIGAGMIAAGVRASLRTAPDRPLLEAVRDVDRMLARDLDDLHMFVTALHADLDAESGRVRFVDAGHSLAFILRGDDTWESLRSTGLPLGMGIDEERAVGEAVLEPGDILMCCSDGLLDVLDPADPFGHVRRTLREAGPAGAVAEAVRIARAAKAPDDVTVVVVGRDG</sequence>
<dbReference type="InterPro" id="IPR036457">
    <property type="entry name" value="PPM-type-like_dom_sf"/>
</dbReference>
<evidence type="ECO:0000256" key="1">
    <source>
        <dbReference type="ARBA" id="ARBA00022801"/>
    </source>
</evidence>
<dbReference type="InterPro" id="IPR052016">
    <property type="entry name" value="Bact_Sigma-Reg"/>
</dbReference>
<dbReference type="SMART" id="SM00065">
    <property type="entry name" value="GAF"/>
    <property type="match status" value="1"/>
</dbReference>
<protein>
    <submittedName>
        <fullName evidence="4">SpoIIE family protein phosphatase</fullName>
    </submittedName>
</protein>
<dbReference type="PANTHER" id="PTHR43156">
    <property type="entry name" value="STAGE II SPORULATION PROTEIN E-RELATED"/>
    <property type="match status" value="1"/>
</dbReference>
<dbReference type="GO" id="GO:0016791">
    <property type="term" value="F:phosphatase activity"/>
    <property type="evidence" value="ECO:0007669"/>
    <property type="project" value="TreeGrafter"/>
</dbReference>
<evidence type="ECO:0000259" key="3">
    <source>
        <dbReference type="SMART" id="SM00331"/>
    </source>
</evidence>
<dbReference type="InterPro" id="IPR003018">
    <property type="entry name" value="GAF"/>
</dbReference>
<dbReference type="PANTHER" id="PTHR43156:SF2">
    <property type="entry name" value="STAGE II SPORULATION PROTEIN E"/>
    <property type="match status" value="1"/>
</dbReference>
<feature type="domain" description="PPM-type phosphatase" evidence="3">
    <location>
        <begin position="184"/>
        <end position="388"/>
    </location>
</feature>
<dbReference type="SUPFAM" id="SSF55781">
    <property type="entry name" value="GAF domain-like"/>
    <property type="match status" value="1"/>
</dbReference>
<gene>
    <name evidence="4" type="ORF">FVP74_03700</name>
</gene>
<dbReference type="InterPro" id="IPR029016">
    <property type="entry name" value="GAF-like_dom_sf"/>
</dbReference>
<dbReference type="Pfam" id="PF01590">
    <property type="entry name" value="GAF"/>
    <property type="match status" value="1"/>
</dbReference>
<evidence type="ECO:0000313" key="5">
    <source>
        <dbReference type="Proteomes" id="UP000321949"/>
    </source>
</evidence>
<dbReference type="Gene3D" id="3.30.450.40">
    <property type="match status" value="1"/>
</dbReference>
<dbReference type="Proteomes" id="UP000321949">
    <property type="component" value="Unassembled WGS sequence"/>
</dbReference>
<reference evidence="4 5" key="1">
    <citation type="submission" date="2019-08" db="EMBL/GenBank/DDBJ databases">
        <authorList>
            <person name="Dong K."/>
        </authorList>
    </citation>
    <scope>NUCLEOTIDE SEQUENCE [LARGE SCALE GENOMIC DNA]</scope>
    <source>
        <strain evidence="4 5">K-1</strain>
    </source>
</reference>
<accession>A0A5C8I7V2</accession>
<keyword evidence="1" id="KW-0378">Hydrolase</keyword>
<feature type="domain" description="GAF" evidence="2">
    <location>
        <begin position="27"/>
        <end position="170"/>
    </location>
</feature>
<name>A0A5C8I7V2_9MICO</name>
<comment type="caution">
    <text evidence="4">The sequence shown here is derived from an EMBL/GenBank/DDBJ whole genome shotgun (WGS) entry which is preliminary data.</text>
</comment>
<dbReference type="EMBL" id="VRSX01000001">
    <property type="protein sequence ID" value="TXK15501.1"/>
    <property type="molecule type" value="Genomic_DNA"/>
</dbReference>
<dbReference type="SMART" id="SM00331">
    <property type="entry name" value="PP2C_SIG"/>
    <property type="match status" value="1"/>
</dbReference>
<dbReference type="InterPro" id="IPR001932">
    <property type="entry name" value="PPM-type_phosphatase-like_dom"/>
</dbReference>
<dbReference type="Pfam" id="PF07228">
    <property type="entry name" value="SpoIIE"/>
    <property type="match status" value="1"/>
</dbReference>
<organism evidence="4 5">
    <name type="scientific">Microbacterium saccharophilum</name>
    <dbReference type="NCBI Taxonomy" id="1213358"/>
    <lineage>
        <taxon>Bacteria</taxon>
        <taxon>Bacillati</taxon>
        <taxon>Actinomycetota</taxon>
        <taxon>Actinomycetes</taxon>
        <taxon>Micrococcales</taxon>
        <taxon>Microbacteriaceae</taxon>
        <taxon>Microbacterium</taxon>
    </lineage>
</organism>